<keyword evidence="4" id="KW-0032">Aminotransferase</keyword>
<feature type="domain" description="Aminotransferase class I/classII large" evidence="3">
    <location>
        <begin position="192"/>
        <end position="424"/>
    </location>
</feature>
<name>A0A081D1D9_9HYPH</name>
<dbReference type="Gene3D" id="3.40.640.10">
    <property type="entry name" value="Type I PLP-dependent aspartate aminotransferase-like (Major domain)"/>
    <property type="match status" value="1"/>
</dbReference>
<dbReference type="eggNOG" id="COG0156">
    <property type="taxonomic scope" value="Bacteria"/>
</dbReference>
<accession>A0A081D1D9</accession>
<dbReference type="InterPro" id="IPR015421">
    <property type="entry name" value="PyrdxlP-dep_Trfase_major"/>
</dbReference>
<dbReference type="InterPro" id="IPR015424">
    <property type="entry name" value="PyrdxlP-dep_Trfase"/>
</dbReference>
<dbReference type="InterPro" id="IPR004839">
    <property type="entry name" value="Aminotransferase_I/II_large"/>
</dbReference>
<dbReference type="NCBIfam" id="NF005697">
    <property type="entry name" value="PRK07505.1"/>
    <property type="match status" value="1"/>
</dbReference>
<dbReference type="InterPro" id="IPR015422">
    <property type="entry name" value="PyrdxlP-dep_Trfase_small"/>
</dbReference>
<evidence type="ECO:0000313" key="4">
    <source>
        <dbReference type="EMBL" id="GAK72735.1"/>
    </source>
</evidence>
<sequence>MLINLSFGRSCVHLFRSRISAMSSHEELRIARRNTAGLIDHAESYFSAAHHQGLMAIYAHPRQGREVDIVFDGFPARRITDFVRCSYLGLDNHPAVVDGAIRALTDYGALHWSCARTRLNFAILRDLESTLADLFRARIITYTTVLAANMGALPIVASGHLTGGVRPLMAFDQHAHATLAFHKGTIALETEVRTIGHNDLNMLEDLCRANKSVAYVCDGVYSMGGNAPMEDLLSLQDRYGLFLYIDDAHGISIWGQNGEGFARSHFGSDLGSRTIIAASLGKGFGASGGMLMLGTARQEELFRRFAVAHAFSASLNVAAIGAAIESAAIHSSGELAKRQKALKSNIELLDSLLQTEQTGAQLPIRTVALGSEERAVAATRGLLDKGIYSSAIFFPTVAKGRAGIRVCVTADHTDEQVRDLCTALSGAVRRQSGT</sequence>
<dbReference type="GO" id="GO:0008483">
    <property type="term" value="F:transaminase activity"/>
    <property type="evidence" value="ECO:0007669"/>
    <property type="project" value="UniProtKB-KW"/>
</dbReference>
<comment type="caution">
    <text evidence="4">The sequence shown here is derived from an EMBL/GenBank/DDBJ whole genome shotgun (WGS) entry which is preliminary data.</text>
</comment>
<dbReference type="InterPro" id="IPR050087">
    <property type="entry name" value="AON_synthase_class-II"/>
</dbReference>
<evidence type="ECO:0000256" key="2">
    <source>
        <dbReference type="ARBA" id="ARBA00022679"/>
    </source>
</evidence>
<dbReference type="GO" id="GO:0030170">
    <property type="term" value="F:pyridoxal phosphate binding"/>
    <property type="evidence" value="ECO:0007669"/>
    <property type="project" value="InterPro"/>
</dbReference>
<evidence type="ECO:0000313" key="5">
    <source>
        <dbReference type="Proteomes" id="UP000028701"/>
    </source>
</evidence>
<protein>
    <submittedName>
        <fullName evidence="4">Putative aminotransferase</fullName>
    </submittedName>
</protein>
<dbReference type="EMBL" id="BBJU01000027">
    <property type="protein sequence ID" value="GAK72735.1"/>
    <property type="molecule type" value="Genomic_DNA"/>
</dbReference>
<evidence type="ECO:0000259" key="3">
    <source>
        <dbReference type="Pfam" id="PF00155"/>
    </source>
</evidence>
<dbReference type="AlphaFoldDB" id="A0A081D1D9"/>
<evidence type="ECO:0000256" key="1">
    <source>
        <dbReference type="ARBA" id="ARBA00001933"/>
    </source>
</evidence>
<dbReference type="Pfam" id="PF00155">
    <property type="entry name" value="Aminotran_1_2"/>
    <property type="match status" value="1"/>
</dbReference>
<keyword evidence="2 4" id="KW-0808">Transferase</keyword>
<organism evidence="4 5">
    <name type="scientific">Agrobacterium rubi TR3 = NBRC 13261</name>
    <dbReference type="NCBI Taxonomy" id="1368415"/>
    <lineage>
        <taxon>Bacteria</taxon>
        <taxon>Pseudomonadati</taxon>
        <taxon>Pseudomonadota</taxon>
        <taxon>Alphaproteobacteria</taxon>
        <taxon>Hyphomicrobiales</taxon>
        <taxon>Rhizobiaceae</taxon>
        <taxon>Rhizobium/Agrobacterium group</taxon>
        <taxon>Agrobacterium</taxon>
    </lineage>
</organism>
<reference evidence="4 5" key="1">
    <citation type="submission" date="2014-08" db="EMBL/GenBank/DDBJ databases">
        <title>Whole genome shotgun sequence of Rhizobium rubi NBRC 13261.</title>
        <authorList>
            <person name="Katano-Makiyama Y."/>
            <person name="Hosoyama A."/>
            <person name="Hashimoto M."/>
            <person name="Hosoyama Y."/>
            <person name="Noguchi M."/>
            <person name="Tsuchikane K."/>
            <person name="Uohara A."/>
            <person name="Ohji S."/>
            <person name="Ichikawa N."/>
            <person name="Kimura A."/>
            <person name="Yamazoe A."/>
            <person name="Fujita N."/>
        </authorList>
    </citation>
    <scope>NUCLEOTIDE SEQUENCE [LARGE SCALE GENOMIC DNA]</scope>
    <source>
        <strain evidence="4 5">NBRC 13261</strain>
    </source>
</reference>
<gene>
    <name evidence="4" type="ORF">RRU01S_27_01240</name>
</gene>
<dbReference type="PANTHER" id="PTHR13693">
    <property type="entry name" value="CLASS II AMINOTRANSFERASE/8-AMINO-7-OXONONANOATE SYNTHASE"/>
    <property type="match status" value="1"/>
</dbReference>
<dbReference type="Proteomes" id="UP000028701">
    <property type="component" value="Unassembled WGS sequence"/>
</dbReference>
<proteinExistence type="predicted"/>
<dbReference type="Gene3D" id="3.90.1150.10">
    <property type="entry name" value="Aspartate Aminotransferase, domain 1"/>
    <property type="match status" value="1"/>
</dbReference>
<comment type="cofactor">
    <cofactor evidence="1">
        <name>pyridoxal 5'-phosphate</name>
        <dbReference type="ChEBI" id="CHEBI:597326"/>
    </cofactor>
</comment>
<dbReference type="SUPFAM" id="SSF53383">
    <property type="entry name" value="PLP-dependent transferases"/>
    <property type="match status" value="1"/>
</dbReference>